<keyword evidence="2" id="KW-1185">Reference proteome</keyword>
<evidence type="ECO:0000313" key="1">
    <source>
        <dbReference type="EMBL" id="KAI0496744.1"/>
    </source>
</evidence>
<dbReference type="Proteomes" id="UP000829196">
    <property type="component" value="Unassembled WGS sequence"/>
</dbReference>
<sequence length="99" mass="11547">MNLQLISCIFLSFLQTKIVEKFLSLQLKSNKKFLHSLDPYQVNQTYTQTYLFVEPKSSRIIYLLGQNQQILLSSISFFQPKFGRMNSILRTPKSPKNPS</sequence>
<reference evidence="1" key="1">
    <citation type="journal article" date="2022" name="Front. Genet.">
        <title>Chromosome-Scale Assembly of the Dendrobium nobile Genome Provides Insights Into the Molecular Mechanism of the Biosynthesis of the Medicinal Active Ingredient of Dendrobium.</title>
        <authorList>
            <person name="Xu Q."/>
            <person name="Niu S.-C."/>
            <person name="Li K.-L."/>
            <person name="Zheng P.-J."/>
            <person name="Zhang X.-J."/>
            <person name="Jia Y."/>
            <person name="Liu Y."/>
            <person name="Niu Y.-X."/>
            <person name="Yu L.-H."/>
            <person name="Chen D.-F."/>
            <person name="Zhang G.-Q."/>
        </authorList>
    </citation>
    <scope>NUCLEOTIDE SEQUENCE</scope>
    <source>
        <tissue evidence="1">Leaf</tissue>
    </source>
</reference>
<organism evidence="1 2">
    <name type="scientific">Dendrobium nobile</name>
    <name type="common">Orchid</name>
    <dbReference type="NCBI Taxonomy" id="94219"/>
    <lineage>
        <taxon>Eukaryota</taxon>
        <taxon>Viridiplantae</taxon>
        <taxon>Streptophyta</taxon>
        <taxon>Embryophyta</taxon>
        <taxon>Tracheophyta</taxon>
        <taxon>Spermatophyta</taxon>
        <taxon>Magnoliopsida</taxon>
        <taxon>Liliopsida</taxon>
        <taxon>Asparagales</taxon>
        <taxon>Orchidaceae</taxon>
        <taxon>Epidendroideae</taxon>
        <taxon>Malaxideae</taxon>
        <taxon>Dendrobiinae</taxon>
        <taxon>Dendrobium</taxon>
    </lineage>
</organism>
<dbReference type="AlphaFoldDB" id="A0A8T3AL28"/>
<proteinExistence type="predicted"/>
<protein>
    <submittedName>
        <fullName evidence="1">Uncharacterized protein</fullName>
    </submittedName>
</protein>
<comment type="caution">
    <text evidence="1">The sequence shown here is derived from an EMBL/GenBank/DDBJ whole genome shotgun (WGS) entry which is preliminary data.</text>
</comment>
<accession>A0A8T3AL28</accession>
<gene>
    <name evidence="1" type="ORF">KFK09_023068</name>
</gene>
<evidence type="ECO:0000313" key="2">
    <source>
        <dbReference type="Proteomes" id="UP000829196"/>
    </source>
</evidence>
<name>A0A8T3AL28_DENNO</name>
<dbReference type="EMBL" id="JAGYWB010000016">
    <property type="protein sequence ID" value="KAI0496744.1"/>
    <property type="molecule type" value="Genomic_DNA"/>
</dbReference>